<protein>
    <recommendedName>
        <fullName evidence="2">DUF6824 domain-containing protein</fullName>
    </recommendedName>
</protein>
<feature type="region of interest" description="Disordered" evidence="1">
    <location>
        <begin position="1"/>
        <end position="35"/>
    </location>
</feature>
<comment type="caution">
    <text evidence="3">The sequence shown here is derived from an EMBL/GenBank/DDBJ whole genome shotgun (WGS) entry which is preliminary data.</text>
</comment>
<feature type="domain" description="DUF6824" evidence="2">
    <location>
        <begin position="425"/>
        <end position="506"/>
    </location>
</feature>
<name>A0AAD2CNG4_9STRA</name>
<dbReference type="Pfam" id="PF20710">
    <property type="entry name" value="DUF6824"/>
    <property type="match status" value="1"/>
</dbReference>
<feature type="compositionally biased region" description="Low complexity" evidence="1">
    <location>
        <begin position="13"/>
        <end position="26"/>
    </location>
</feature>
<accession>A0AAD2CNG4</accession>
<dbReference type="InterPro" id="IPR049227">
    <property type="entry name" value="DUF6824"/>
</dbReference>
<gene>
    <name evidence="3" type="ORF">CYCCA115_LOCUS5768</name>
</gene>
<keyword evidence="4" id="KW-1185">Reference proteome</keyword>
<organism evidence="3 4">
    <name type="scientific">Cylindrotheca closterium</name>
    <dbReference type="NCBI Taxonomy" id="2856"/>
    <lineage>
        <taxon>Eukaryota</taxon>
        <taxon>Sar</taxon>
        <taxon>Stramenopiles</taxon>
        <taxon>Ochrophyta</taxon>
        <taxon>Bacillariophyta</taxon>
        <taxon>Bacillariophyceae</taxon>
        <taxon>Bacillariophycidae</taxon>
        <taxon>Bacillariales</taxon>
        <taxon>Bacillariaceae</taxon>
        <taxon>Cylindrotheca</taxon>
    </lineage>
</organism>
<evidence type="ECO:0000313" key="3">
    <source>
        <dbReference type="EMBL" id="CAJ1937688.1"/>
    </source>
</evidence>
<dbReference type="Gene3D" id="1.10.8.20">
    <property type="entry name" value="N-terminal domain of phosphatidylinositol transfer protein sec14p"/>
    <property type="match status" value="1"/>
</dbReference>
<evidence type="ECO:0000259" key="2">
    <source>
        <dbReference type="Pfam" id="PF20710"/>
    </source>
</evidence>
<dbReference type="InterPro" id="IPR036273">
    <property type="entry name" value="CRAL/TRIO_N_dom_sf"/>
</dbReference>
<dbReference type="EMBL" id="CAKOGP040000668">
    <property type="protein sequence ID" value="CAJ1937688.1"/>
    <property type="molecule type" value="Genomic_DNA"/>
</dbReference>
<proteinExistence type="predicted"/>
<dbReference type="Proteomes" id="UP001295423">
    <property type="component" value="Unassembled WGS sequence"/>
</dbReference>
<feature type="region of interest" description="Disordered" evidence="1">
    <location>
        <begin position="505"/>
        <end position="533"/>
    </location>
</feature>
<dbReference type="AlphaFoldDB" id="A0AAD2CNG4"/>
<evidence type="ECO:0000313" key="4">
    <source>
        <dbReference type="Proteomes" id="UP001295423"/>
    </source>
</evidence>
<evidence type="ECO:0000256" key="1">
    <source>
        <dbReference type="SAM" id="MobiDB-lite"/>
    </source>
</evidence>
<reference evidence="3" key="1">
    <citation type="submission" date="2023-08" db="EMBL/GenBank/DDBJ databases">
        <authorList>
            <person name="Audoor S."/>
            <person name="Bilcke G."/>
        </authorList>
    </citation>
    <scope>NUCLEOTIDE SEQUENCE</scope>
</reference>
<sequence>MQSSTSDTDGEGSASSSCSSMLPLSSNGGDDGRLKHRDELDAWQELVSSDLNALTAQERSEALEDIHCVGGEIQETEEMMDQLLAQFDRLVQQEQTPIYAQIARQNQFYVEDPSFRLRFLRCNSYNVQPSVRQMMAFLEHKVVYFGEDKATRDITLNDLTTEENDLLLSGVFHIQKDGDRSGRLVVHIMTHMLESWRVETLIRAAHYMWNSVILPHPTAQLRGVVAILYHGSADSKKQVLIPDSNLIILLMQALISFPLRYSAMHICLKPRTQHLTSLNGATSDQAMNILPRYIRVRTRLHFGTDASLQDNLRSHGVLSETLPVDSYGNVRDEILNHWFYEHQSSALGSIQLIGDTLSDDSRSNAKMCSMKTSSENESDASDFLHLFDDDNGGMGRDKMASTTKLAAHTNVSTKQKLPVGADANDILLGRGWRVQHHEGNVRFRALLERHCDAYDASPRLKKRQLVGNLVRSIQGKGMRFLKQASSGEWIDSTHEDAAKKVSQLFRTIRKNRQGDPTGRARSDKRTKSRNSKT</sequence>
<dbReference type="SUPFAM" id="SSF46938">
    <property type="entry name" value="CRAL/TRIO N-terminal domain"/>
    <property type="match status" value="1"/>
</dbReference>